<evidence type="ECO:0000259" key="5">
    <source>
        <dbReference type="Pfam" id="PF18317"/>
    </source>
</evidence>
<dbReference type="InterPro" id="IPR046346">
    <property type="entry name" value="Aminoacid_DH-like_N_sf"/>
</dbReference>
<dbReference type="AlphaFoldDB" id="A0AA50CP77"/>
<sequence length="289" mass="30775">MRASEAPRIRLGLIGDNIARSQSPRLHRLAGRMCGLGVSYASLIPADLEMDFDAVFERCRAEGFRGINITYPYKETVLDKVKVDDPAVRALGACNTILFEPDGARGHNTDSSGFASAFLAAFGNVSPGRVAMAGAGGVGKAIAFALGRLGASHLALIDPDQSKSEALATSLTAHFPDLEVSRPETLAEAVDSADGLINCTPIGMVGHDGNVFDGLDLRHSRWAFDAVYTPVETRFLAAARTAKAEILSGYELFFHQGVQAFRLFTGQEPDEAALRAAMLVPEHSEAGRA</sequence>
<dbReference type="Gene3D" id="3.40.50.720">
    <property type="entry name" value="NAD(P)-binding Rossmann-like Domain"/>
    <property type="match status" value="1"/>
</dbReference>
<evidence type="ECO:0000256" key="1">
    <source>
        <dbReference type="ARBA" id="ARBA00004871"/>
    </source>
</evidence>
<name>A0AA50CP77_9HYPH</name>
<dbReference type="GO" id="GO:0050661">
    <property type="term" value="F:NADP binding"/>
    <property type="evidence" value="ECO:0007669"/>
    <property type="project" value="TreeGrafter"/>
</dbReference>
<evidence type="ECO:0000256" key="2">
    <source>
        <dbReference type="ARBA" id="ARBA00023002"/>
    </source>
</evidence>
<dbReference type="SUPFAM" id="SSF51735">
    <property type="entry name" value="NAD(P)-binding Rossmann-fold domains"/>
    <property type="match status" value="1"/>
</dbReference>
<dbReference type="CDD" id="cd01065">
    <property type="entry name" value="NAD_bind_Shikimate_DH"/>
    <property type="match status" value="1"/>
</dbReference>
<dbReference type="InterPro" id="IPR022893">
    <property type="entry name" value="Shikimate_DH_fam"/>
</dbReference>
<keyword evidence="6" id="KW-0614">Plasmid</keyword>
<dbReference type="GO" id="GO:0009423">
    <property type="term" value="P:chorismate biosynthetic process"/>
    <property type="evidence" value="ECO:0007669"/>
    <property type="project" value="TreeGrafter"/>
</dbReference>
<evidence type="ECO:0000313" key="7">
    <source>
        <dbReference type="Proteomes" id="UP001234585"/>
    </source>
</evidence>
<accession>A0AA50CP77</accession>
<dbReference type="SUPFAM" id="SSF53223">
    <property type="entry name" value="Aminoacid dehydrogenase-like, N-terminal domain"/>
    <property type="match status" value="1"/>
</dbReference>
<keyword evidence="2 6" id="KW-0560">Oxidoreductase</keyword>
<dbReference type="RefSeq" id="WP_306039914.1">
    <property type="nucleotide sequence ID" value="NZ_CP132303.1"/>
</dbReference>
<dbReference type="GO" id="GO:0005829">
    <property type="term" value="C:cytosol"/>
    <property type="evidence" value="ECO:0007669"/>
    <property type="project" value="TreeGrafter"/>
</dbReference>
<reference evidence="6 7" key="1">
    <citation type="submission" date="2023-08" db="EMBL/GenBank/DDBJ databases">
        <title>Pathogen: clinical or host-associated sample.</title>
        <authorList>
            <person name="Hergert J."/>
            <person name="Casey R."/>
            <person name="Wagner J."/>
            <person name="Young E.L."/>
            <person name="Oakeson K.F."/>
        </authorList>
    </citation>
    <scope>NUCLEOTIDE SEQUENCE [LARGE SCALE GENOMIC DNA]</scope>
    <source>
        <strain evidence="6 7">1760953</strain>
        <plasmid evidence="6 7">unnamed1</plasmid>
    </source>
</reference>
<keyword evidence="3" id="KW-0028">Amino-acid biosynthesis</keyword>
<dbReference type="Proteomes" id="UP001234585">
    <property type="component" value="Plasmid unnamed1"/>
</dbReference>
<proteinExistence type="predicted"/>
<dbReference type="NCBIfam" id="NF009201">
    <property type="entry name" value="PRK12549.1"/>
    <property type="match status" value="1"/>
</dbReference>
<feature type="domain" description="SDH C-terminal" evidence="5">
    <location>
        <begin position="249"/>
        <end position="279"/>
    </location>
</feature>
<dbReference type="GO" id="GO:0009073">
    <property type="term" value="P:aromatic amino acid family biosynthetic process"/>
    <property type="evidence" value="ECO:0007669"/>
    <property type="project" value="UniProtKB-KW"/>
</dbReference>
<protein>
    <submittedName>
        <fullName evidence="6">Shikimate dehydrogenase</fullName>
        <ecNumber evidence="6">1.1.1.25</ecNumber>
    </submittedName>
</protein>
<dbReference type="EC" id="1.1.1.25" evidence="6"/>
<gene>
    <name evidence="6" type="ORF">Q9313_19840</name>
</gene>
<evidence type="ECO:0000256" key="3">
    <source>
        <dbReference type="ARBA" id="ARBA00023141"/>
    </source>
</evidence>
<dbReference type="Pfam" id="PF18317">
    <property type="entry name" value="SDH_C"/>
    <property type="match status" value="1"/>
</dbReference>
<feature type="domain" description="Shikimate dehydrogenase substrate binding N-terminal" evidence="4">
    <location>
        <begin position="13"/>
        <end position="97"/>
    </location>
</feature>
<organism evidence="6 7">
    <name type="scientific">Shinella sumterensis</name>
    <dbReference type="NCBI Taxonomy" id="1967501"/>
    <lineage>
        <taxon>Bacteria</taxon>
        <taxon>Pseudomonadati</taxon>
        <taxon>Pseudomonadota</taxon>
        <taxon>Alphaproteobacteria</taxon>
        <taxon>Hyphomicrobiales</taxon>
        <taxon>Rhizobiaceae</taxon>
        <taxon>Shinella</taxon>
    </lineage>
</organism>
<evidence type="ECO:0000313" key="6">
    <source>
        <dbReference type="EMBL" id="WLS00321.1"/>
    </source>
</evidence>
<dbReference type="PANTHER" id="PTHR21089:SF1">
    <property type="entry name" value="BIFUNCTIONAL 3-DEHYDROQUINATE DEHYDRATASE_SHIKIMATE DEHYDROGENASE, CHLOROPLASTIC"/>
    <property type="match status" value="1"/>
</dbReference>
<dbReference type="InterPro" id="IPR013708">
    <property type="entry name" value="Shikimate_DH-bd_N"/>
</dbReference>
<dbReference type="InterPro" id="IPR036291">
    <property type="entry name" value="NAD(P)-bd_dom_sf"/>
</dbReference>
<comment type="pathway">
    <text evidence="1">Metabolic intermediate biosynthesis; chorismate biosynthesis; chorismate from D-erythrose 4-phosphate and phosphoenolpyruvate: step 4/7.</text>
</comment>
<dbReference type="GO" id="GO:0019632">
    <property type="term" value="P:shikimate metabolic process"/>
    <property type="evidence" value="ECO:0007669"/>
    <property type="project" value="TreeGrafter"/>
</dbReference>
<dbReference type="EMBL" id="CP132303">
    <property type="protein sequence ID" value="WLS00321.1"/>
    <property type="molecule type" value="Genomic_DNA"/>
</dbReference>
<keyword evidence="7" id="KW-1185">Reference proteome</keyword>
<evidence type="ECO:0000259" key="4">
    <source>
        <dbReference type="Pfam" id="PF08501"/>
    </source>
</evidence>
<dbReference type="Pfam" id="PF08501">
    <property type="entry name" value="Shikimate_dh_N"/>
    <property type="match status" value="1"/>
</dbReference>
<keyword evidence="3" id="KW-0057">Aromatic amino acid biosynthesis</keyword>
<geneLocation type="plasmid" evidence="6 7">
    <name>unnamed1</name>
</geneLocation>
<dbReference type="GO" id="GO:0004764">
    <property type="term" value="F:shikimate 3-dehydrogenase (NADP+) activity"/>
    <property type="evidence" value="ECO:0007669"/>
    <property type="project" value="UniProtKB-EC"/>
</dbReference>
<dbReference type="PANTHER" id="PTHR21089">
    <property type="entry name" value="SHIKIMATE DEHYDROGENASE"/>
    <property type="match status" value="1"/>
</dbReference>
<dbReference type="Gene3D" id="3.40.50.10860">
    <property type="entry name" value="Leucine Dehydrogenase, chain A, domain 1"/>
    <property type="match status" value="1"/>
</dbReference>
<dbReference type="InterPro" id="IPR041121">
    <property type="entry name" value="SDH_C"/>
</dbReference>